<dbReference type="InterPro" id="IPR026169">
    <property type="entry name" value="MIEAP"/>
</dbReference>
<evidence type="ECO:0000256" key="7">
    <source>
        <dbReference type="ARBA" id="ARBA00022787"/>
    </source>
</evidence>
<name>A0A7K9JB39_9CORV</name>
<dbReference type="AlphaFoldDB" id="A0A7K9JB39"/>
<dbReference type="PANTHER" id="PTHR21771:SF0">
    <property type="entry name" value="MITOCHONDRIA-EATING PROTEIN"/>
    <property type="match status" value="1"/>
</dbReference>
<dbReference type="GO" id="GO:0008289">
    <property type="term" value="F:lipid binding"/>
    <property type="evidence" value="ECO:0007669"/>
    <property type="project" value="UniProtKB-KW"/>
</dbReference>
<dbReference type="Proteomes" id="UP000534930">
    <property type="component" value="Unassembled WGS sequence"/>
</dbReference>
<keyword evidence="8" id="KW-0175">Coiled coil</keyword>
<dbReference type="EMBL" id="VWZQ01012239">
    <property type="protein sequence ID" value="NXH35497.1"/>
    <property type="molecule type" value="Genomic_DNA"/>
</dbReference>
<dbReference type="Pfam" id="PF16026">
    <property type="entry name" value="MIEAP"/>
    <property type="match status" value="1"/>
</dbReference>
<reference evidence="14 15" key="1">
    <citation type="submission" date="2019-09" db="EMBL/GenBank/DDBJ databases">
        <title>Bird 10,000 Genomes (B10K) Project - Family phase.</title>
        <authorList>
            <person name="Zhang G."/>
        </authorList>
    </citation>
    <scope>NUCLEOTIDE SEQUENCE [LARGE SCALE GENOMIC DNA]</scope>
    <source>
        <strain evidence="14">B10K-DU-001-33</strain>
        <tissue evidence="14">Muscle</tissue>
    </source>
</reference>
<keyword evidence="15" id="KW-1185">Reference proteome</keyword>
<evidence type="ECO:0000256" key="6">
    <source>
        <dbReference type="ARBA" id="ARBA00022490"/>
    </source>
</evidence>
<comment type="caution">
    <text evidence="14">The sequence shown here is derived from an EMBL/GenBank/DDBJ whole genome shotgun (WGS) entry which is preliminary data.</text>
</comment>
<evidence type="ECO:0000256" key="8">
    <source>
        <dbReference type="ARBA" id="ARBA00023054"/>
    </source>
</evidence>
<organism evidence="14 15">
    <name type="scientific">Myiagra hebetior</name>
    <dbReference type="NCBI Taxonomy" id="381031"/>
    <lineage>
        <taxon>Eukaryota</taxon>
        <taxon>Metazoa</taxon>
        <taxon>Chordata</taxon>
        <taxon>Craniata</taxon>
        <taxon>Vertebrata</taxon>
        <taxon>Euteleostomi</taxon>
        <taxon>Archelosauria</taxon>
        <taxon>Archosauria</taxon>
        <taxon>Dinosauria</taxon>
        <taxon>Saurischia</taxon>
        <taxon>Theropoda</taxon>
        <taxon>Coelurosauria</taxon>
        <taxon>Aves</taxon>
        <taxon>Neognathae</taxon>
        <taxon>Neoaves</taxon>
        <taxon>Telluraves</taxon>
        <taxon>Australaves</taxon>
        <taxon>Passeriformes</taxon>
        <taxon>Corvoidea</taxon>
        <taxon>Monarchidae</taxon>
        <taxon>Myiagra</taxon>
    </lineage>
</organism>
<dbReference type="InterPro" id="IPR031981">
    <property type="entry name" value="MIEAP_C"/>
</dbReference>
<keyword evidence="11" id="KW-0472">Membrane</keyword>
<dbReference type="GO" id="GO:0035695">
    <property type="term" value="P:mitophagy by internal vacuole formation"/>
    <property type="evidence" value="ECO:0007669"/>
    <property type="project" value="TreeGrafter"/>
</dbReference>
<comment type="subcellular location">
    <subcellularLocation>
        <location evidence="3">Cytoplasm</location>
    </subcellularLocation>
    <subcellularLocation>
        <location evidence="2">Mitochondrion matrix</location>
    </subcellularLocation>
    <subcellularLocation>
        <location evidence="1">Mitochondrion outer membrane</location>
    </subcellularLocation>
</comment>
<accession>A0A7K9JB39</accession>
<evidence type="ECO:0000256" key="4">
    <source>
        <dbReference type="ARBA" id="ARBA00008233"/>
    </source>
</evidence>
<feature type="non-terminal residue" evidence="14">
    <location>
        <position position="1"/>
    </location>
</feature>
<evidence type="ECO:0000256" key="2">
    <source>
        <dbReference type="ARBA" id="ARBA00004305"/>
    </source>
</evidence>
<keyword evidence="9" id="KW-0446">Lipid-binding</keyword>
<evidence type="ECO:0000259" key="13">
    <source>
        <dbReference type="Pfam" id="PF16026"/>
    </source>
</evidence>
<dbReference type="GO" id="GO:0005759">
    <property type="term" value="C:mitochondrial matrix"/>
    <property type="evidence" value="ECO:0007669"/>
    <property type="project" value="UniProtKB-SubCell"/>
</dbReference>
<keyword evidence="10" id="KW-0496">Mitochondrion</keyword>
<dbReference type="PANTHER" id="PTHR21771">
    <property type="entry name" value="MITOCHONDRIA-EATING PROTEIN-RELATED"/>
    <property type="match status" value="1"/>
</dbReference>
<evidence type="ECO:0000256" key="12">
    <source>
        <dbReference type="ARBA" id="ARBA00032687"/>
    </source>
</evidence>
<evidence type="ECO:0000313" key="15">
    <source>
        <dbReference type="Proteomes" id="UP000534930"/>
    </source>
</evidence>
<evidence type="ECO:0000256" key="11">
    <source>
        <dbReference type="ARBA" id="ARBA00023136"/>
    </source>
</evidence>
<feature type="domain" description="Mitochondria-eating protein C-terminal" evidence="13">
    <location>
        <begin position="17"/>
        <end position="206"/>
    </location>
</feature>
<feature type="non-terminal residue" evidence="14">
    <location>
        <position position="208"/>
    </location>
</feature>
<proteinExistence type="inferred from homology"/>
<comment type="similarity">
    <text evidence="4">Belongs to the MIEAP family.</text>
</comment>
<dbReference type="GO" id="GO:0005741">
    <property type="term" value="C:mitochondrial outer membrane"/>
    <property type="evidence" value="ECO:0007669"/>
    <property type="project" value="UniProtKB-SubCell"/>
</dbReference>
<evidence type="ECO:0000256" key="9">
    <source>
        <dbReference type="ARBA" id="ARBA00023121"/>
    </source>
</evidence>
<evidence type="ECO:0000313" key="14">
    <source>
        <dbReference type="EMBL" id="NXH35497.1"/>
    </source>
</evidence>
<evidence type="ECO:0000256" key="5">
    <source>
        <dbReference type="ARBA" id="ARBA00019863"/>
    </source>
</evidence>
<sequence>VRSWSPARAGRANASHRACLIARFGFIYAQERLDAEILLRGFICDMETVQRIIYIAAVESFRAAKMAFWKVKISVKETLAIDHVGPGSLEVAALDYIARHKDLYDVCQSVQEVVCSMNANPKIPYPPDVDFFLIRTLIRELCCLAFSMQTLVPPLDIAVGVDGELFNRTMYYRSCDSDFTARFVAYHVWPALMENGAVIVKGEAVTKK</sequence>
<gene>
    <name evidence="14" type="primary">Spata18</name>
    <name evidence="14" type="ORF">MYIHEB_R03255</name>
</gene>
<dbReference type="GO" id="GO:0035694">
    <property type="term" value="P:mitochondrial protein catabolic process"/>
    <property type="evidence" value="ECO:0007669"/>
    <property type="project" value="InterPro"/>
</dbReference>
<protein>
    <recommendedName>
        <fullName evidence="5">Mitochondria-eating protein</fullName>
    </recommendedName>
    <alternativeName>
        <fullName evidence="12">Spermatogenesis-associated protein 18</fullName>
    </alternativeName>
</protein>
<keyword evidence="7" id="KW-1000">Mitochondrion outer membrane</keyword>
<evidence type="ECO:0000256" key="3">
    <source>
        <dbReference type="ARBA" id="ARBA00004496"/>
    </source>
</evidence>
<evidence type="ECO:0000256" key="10">
    <source>
        <dbReference type="ARBA" id="ARBA00023128"/>
    </source>
</evidence>
<evidence type="ECO:0000256" key="1">
    <source>
        <dbReference type="ARBA" id="ARBA00004294"/>
    </source>
</evidence>
<keyword evidence="6" id="KW-0963">Cytoplasm</keyword>